<keyword evidence="2" id="KW-0238">DNA-binding</keyword>
<dbReference type="InterPro" id="IPR028978">
    <property type="entry name" value="Chorismate_lyase_/UTRA_dom_sf"/>
</dbReference>
<evidence type="ECO:0000256" key="3">
    <source>
        <dbReference type="ARBA" id="ARBA00023163"/>
    </source>
</evidence>
<dbReference type="SMART" id="SM00866">
    <property type="entry name" value="UTRA"/>
    <property type="match status" value="1"/>
</dbReference>
<dbReference type="Gene3D" id="1.10.10.10">
    <property type="entry name" value="Winged helix-like DNA-binding domain superfamily/Winged helix DNA-binding domain"/>
    <property type="match status" value="1"/>
</dbReference>
<dbReference type="PANTHER" id="PTHR44846:SF1">
    <property type="entry name" value="MANNOSYL-D-GLYCERATE TRANSPORT_METABOLISM SYSTEM REPRESSOR MNGR-RELATED"/>
    <property type="match status" value="1"/>
</dbReference>
<dbReference type="STRING" id="1461694.ATO9_17085"/>
<dbReference type="AlphaFoldDB" id="A0A0A0EEB1"/>
<dbReference type="GO" id="GO:0003700">
    <property type="term" value="F:DNA-binding transcription factor activity"/>
    <property type="evidence" value="ECO:0007669"/>
    <property type="project" value="InterPro"/>
</dbReference>
<dbReference type="SUPFAM" id="SSF64288">
    <property type="entry name" value="Chorismate lyase-like"/>
    <property type="match status" value="1"/>
</dbReference>
<dbReference type="CDD" id="cd07377">
    <property type="entry name" value="WHTH_GntR"/>
    <property type="match status" value="1"/>
</dbReference>
<dbReference type="EMBL" id="AQQX01000009">
    <property type="protein sequence ID" value="KGM47557.1"/>
    <property type="molecule type" value="Genomic_DNA"/>
</dbReference>
<dbReference type="Proteomes" id="UP000030004">
    <property type="component" value="Unassembled WGS sequence"/>
</dbReference>
<dbReference type="PROSITE" id="PS50949">
    <property type="entry name" value="HTH_GNTR"/>
    <property type="match status" value="1"/>
</dbReference>
<dbReference type="InterPro" id="IPR011663">
    <property type="entry name" value="UTRA"/>
</dbReference>
<evidence type="ECO:0000256" key="1">
    <source>
        <dbReference type="ARBA" id="ARBA00023015"/>
    </source>
</evidence>
<dbReference type="Pfam" id="PF07702">
    <property type="entry name" value="UTRA"/>
    <property type="match status" value="1"/>
</dbReference>
<protein>
    <submittedName>
        <fullName evidence="5">Phosphonates metabolism transcriptional regulator PhnF</fullName>
    </submittedName>
</protein>
<dbReference type="Gene3D" id="3.40.1410.10">
    <property type="entry name" value="Chorismate lyase-like"/>
    <property type="match status" value="1"/>
</dbReference>
<name>A0A0A0EEB1_9RHOB</name>
<accession>A0A0A0EEB1</accession>
<dbReference type="SMART" id="SM00345">
    <property type="entry name" value="HTH_GNTR"/>
    <property type="match status" value="1"/>
</dbReference>
<dbReference type="InterPro" id="IPR036390">
    <property type="entry name" value="WH_DNA-bd_sf"/>
</dbReference>
<evidence type="ECO:0000313" key="5">
    <source>
        <dbReference type="EMBL" id="KGM47557.1"/>
    </source>
</evidence>
<keyword evidence="3" id="KW-0804">Transcription</keyword>
<reference evidence="5 6" key="1">
    <citation type="journal article" date="2015" name="Antonie Van Leeuwenhoek">
        <title>Pseudooceanicola atlanticus gen. nov. sp. nov., isolated from surface seawater of the Atlantic Ocean and reclassification of Oceanicola batsensis, Oceanicola marinus, Oceanicola nitratireducens, Oceanicola nanhaiensis, Oceanicola antarcticus and Oceanicola flagellatus, as Pseudooceanicola batsensis comb. nov., Pseudooceanicola marinus comb. nov., Pseudooceanicola nitratireducens comb. nov., Pseudooceanicola nanhaiensis comb. nov., Pseudooceanicola antarcticus comb. nov., and Pseudooceanicola flagellatus comb. nov.</title>
        <authorList>
            <person name="Lai Q."/>
            <person name="Li G."/>
            <person name="Liu X."/>
            <person name="Du Y."/>
            <person name="Sun F."/>
            <person name="Shao Z."/>
        </authorList>
    </citation>
    <scope>NUCLEOTIDE SEQUENCE [LARGE SCALE GENOMIC DNA]</scope>
    <source>
        <strain evidence="5 6">22II-s11g</strain>
    </source>
</reference>
<dbReference type="Pfam" id="PF00392">
    <property type="entry name" value="GntR"/>
    <property type="match status" value="1"/>
</dbReference>
<dbReference type="GO" id="GO:0045892">
    <property type="term" value="P:negative regulation of DNA-templated transcription"/>
    <property type="evidence" value="ECO:0007669"/>
    <property type="project" value="TreeGrafter"/>
</dbReference>
<feature type="domain" description="HTH gntR-type" evidence="4">
    <location>
        <begin position="3"/>
        <end position="71"/>
    </location>
</feature>
<dbReference type="SUPFAM" id="SSF46785">
    <property type="entry name" value="Winged helix' DNA-binding domain"/>
    <property type="match status" value="1"/>
</dbReference>
<dbReference type="OrthoDB" id="5454556at2"/>
<dbReference type="PRINTS" id="PR00035">
    <property type="entry name" value="HTHGNTR"/>
</dbReference>
<keyword evidence="6" id="KW-1185">Reference proteome</keyword>
<dbReference type="eggNOG" id="COG2188">
    <property type="taxonomic scope" value="Bacteria"/>
</dbReference>
<dbReference type="InterPro" id="IPR012702">
    <property type="entry name" value="CP_lyase_PhnF"/>
</dbReference>
<proteinExistence type="predicted"/>
<dbReference type="GO" id="GO:0003677">
    <property type="term" value="F:DNA binding"/>
    <property type="evidence" value="ECO:0007669"/>
    <property type="project" value="UniProtKB-KW"/>
</dbReference>
<keyword evidence="1" id="KW-0805">Transcription regulation</keyword>
<organism evidence="5 6">
    <name type="scientific">Pseudooceanicola atlanticus</name>
    <dbReference type="NCBI Taxonomy" id="1461694"/>
    <lineage>
        <taxon>Bacteria</taxon>
        <taxon>Pseudomonadati</taxon>
        <taxon>Pseudomonadota</taxon>
        <taxon>Alphaproteobacteria</taxon>
        <taxon>Rhodobacterales</taxon>
        <taxon>Paracoccaceae</taxon>
        <taxon>Pseudooceanicola</taxon>
    </lineage>
</organism>
<dbReference type="RefSeq" id="WP_043751991.1">
    <property type="nucleotide sequence ID" value="NZ_AQQX01000009.1"/>
</dbReference>
<dbReference type="PANTHER" id="PTHR44846">
    <property type="entry name" value="MANNOSYL-D-GLYCERATE TRANSPORT/METABOLISM SYSTEM REPRESSOR MNGR-RELATED"/>
    <property type="match status" value="1"/>
</dbReference>
<sequence>MTRERWREIRALIERDIMDGVLEPGARLPTEPELATQYEAGRHTIRRAIAELAKEGHLSVEQGRGTFVQPRPMIDYPIGRRTRLRRNLGAQGIDVTSEPFGADRIPAEGRVARMLNLSEGSPVIASRRLSHADGVPVSFGTLYHDAERFPDIAERRIGLGSVSAVYRSYGIEDYLRGQTQIHARPARSEEARRLRQHPDMPVLVVRALDRELDGTPLAYGQVIWSAARVRFSINIDDEDAG</sequence>
<gene>
    <name evidence="5" type="ORF">ATO9_17085</name>
</gene>
<dbReference type="InterPro" id="IPR036388">
    <property type="entry name" value="WH-like_DNA-bd_sf"/>
</dbReference>
<comment type="caution">
    <text evidence="5">The sequence shown here is derived from an EMBL/GenBank/DDBJ whole genome shotgun (WGS) entry which is preliminary data.</text>
</comment>
<evidence type="ECO:0000313" key="6">
    <source>
        <dbReference type="Proteomes" id="UP000030004"/>
    </source>
</evidence>
<dbReference type="InterPro" id="IPR000524">
    <property type="entry name" value="Tscrpt_reg_HTH_GntR"/>
</dbReference>
<dbReference type="InterPro" id="IPR050679">
    <property type="entry name" value="Bact_HTH_transcr_reg"/>
</dbReference>
<evidence type="ECO:0000256" key="2">
    <source>
        <dbReference type="ARBA" id="ARBA00023125"/>
    </source>
</evidence>
<evidence type="ECO:0000259" key="4">
    <source>
        <dbReference type="PROSITE" id="PS50949"/>
    </source>
</evidence>
<dbReference type="NCBIfam" id="TIGR02325">
    <property type="entry name" value="C_P_lyase_phnF"/>
    <property type="match status" value="1"/>
</dbReference>